<evidence type="ECO:0000256" key="3">
    <source>
        <dbReference type="ARBA" id="ARBA00022763"/>
    </source>
</evidence>
<dbReference type="SUPFAM" id="SSF52540">
    <property type="entry name" value="P-loop containing nucleoside triphosphate hydrolases"/>
    <property type="match status" value="1"/>
</dbReference>
<dbReference type="EMBL" id="GECU01031881">
    <property type="protein sequence ID" value="JAS75825.1"/>
    <property type="molecule type" value="Transcribed_RNA"/>
</dbReference>
<keyword evidence="6" id="KW-0539">Nucleus</keyword>
<dbReference type="InterPro" id="IPR016467">
    <property type="entry name" value="DNA_recomb/repair_RecA-like"/>
</dbReference>
<evidence type="ECO:0000256" key="2">
    <source>
        <dbReference type="ARBA" id="ARBA00022741"/>
    </source>
</evidence>
<organism evidence="10">
    <name type="scientific">Homalodisca liturata</name>
    <dbReference type="NCBI Taxonomy" id="320908"/>
    <lineage>
        <taxon>Eukaryota</taxon>
        <taxon>Metazoa</taxon>
        <taxon>Ecdysozoa</taxon>
        <taxon>Arthropoda</taxon>
        <taxon>Hexapoda</taxon>
        <taxon>Insecta</taxon>
        <taxon>Pterygota</taxon>
        <taxon>Neoptera</taxon>
        <taxon>Paraneoptera</taxon>
        <taxon>Hemiptera</taxon>
        <taxon>Auchenorrhyncha</taxon>
        <taxon>Membracoidea</taxon>
        <taxon>Cicadellidae</taxon>
        <taxon>Cicadellinae</taxon>
        <taxon>Proconiini</taxon>
        <taxon>Homalodisca</taxon>
    </lineage>
</organism>
<keyword evidence="5" id="KW-0234">DNA repair</keyword>
<dbReference type="GO" id="GO:0000707">
    <property type="term" value="P:meiotic DNA recombinase assembly"/>
    <property type="evidence" value="ECO:0007669"/>
    <property type="project" value="TreeGrafter"/>
</dbReference>
<proteinExistence type="predicted"/>
<dbReference type="InterPro" id="IPR020588">
    <property type="entry name" value="RecA_ATP-bd"/>
</dbReference>
<dbReference type="InterPro" id="IPR027417">
    <property type="entry name" value="P-loop_NTPase"/>
</dbReference>
<dbReference type="GO" id="GO:0140664">
    <property type="term" value="F:ATP-dependent DNA damage sensor activity"/>
    <property type="evidence" value="ECO:0007669"/>
    <property type="project" value="InterPro"/>
</dbReference>
<evidence type="ECO:0000259" key="9">
    <source>
        <dbReference type="PROSITE" id="PS50162"/>
    </source>
</evidence>
<dbReference type="GO" id="GO:0007131">
    <property type="term" value="P:reciprocal meiotic recombination"/>
    <property type="evidence" value="ECO:0007669"/>
    <property type="project" value="TreeGrafter"/>
</dbReference>
<dbReference type="GO" id="GO:0008821">
    <property type="term" value="F:crossover junction DNA endonuclease activity"/>
    <property type="evidence" value="ECO:0007669"/>
    <property type="project" value="TreeGrafter"/>
</dbReference>
<dbReference type="AlphaFoldDB" id="A0A1B6HML4"/>
<dbReference type="InterPro" id="IPR013632">
    <property type="entry name" value="Rad51_C"/>
</dbReference>
<feature type="domain" description="RecA family profile 1" evidence="9">
    <location>
        <begin position="74"/>
        <end position="260"/>
    </location>
</feature>
<evidence type="ECO:0000313" key="10">
    <source>
        <dbReference type="EMBL" id="JAS75825.1"/>
    </source>
</evidence>
<dbReference type="PIRSF" id="PIRSF005856">
    <property type="entry name" value="Rad51"/>
    <property type="match status" value="1"/>
</dbReference>
<dbReference type="GO" id="GO:0005657">
    <property type="term" value="C:replication fork"/>
    <property type="evidence" value="ECO:0007669"/>
    <property type="project" value="TreeGrafter"/>
</dbReference>
<accession>A0A1B6HML4</accession>
<dbReference type="GO" id="GO:0033063">
    <property type="term" value="C:Rad51B-Rad51C-Rad51D-XRCC2 complex"/>
    <property type="evidence" value="ECO:0007669"/>
    <property type="project" value="TreeGrafter"/>
</dbReference>
<sequence>MLPVCCLKLPGGIRKKLQDSGFVFAEDLFSTNNELQKEVEKILKSNSDLRTVLKECLNPPHKLSAGDLLKKEETCQRILTFSYRLDRLLGGGLPVGCVTEVCGPPGSGKTQFCLQMCISVQLHTSLGGLQAEAVFIDTDAGFSPQRLTDIGQGCKEHCCRVARSANFSHDLMKTLEEQRFIGYHYITVQDYSQLLAVVVGLEEFIQKHTQVKIIVIDSLAFPFLQLSDMLKRTVLLCKILQISNRLALNYNLSVVVTNHLTTRISPGENQLIPALGESLGHLMTHRLMFGFLPNDGYFAAVNFKSPSFQNDSAEFQITKDGIRDVH</sequence>
<protein>
    <recommendedName>
        <fullName evidence="7">DNA repair protein RAD51 homolog 3</fullName>
    </recommendedName>
</protein>
<name>A0A1B6HML4_9HEMI</name>
<keyword evidence="8" id="KW-0175">Coiled coil</keyword>
<dbReference type="Gene3D" id="3.40.50.300">
    <property type="entry name" value="P-loop containing nucleotide triphosphate hydrolases"/>
    <property type="match status" value="1"/>
</dbReference>
<evidence type="ECO:0000256" key="8">
    <source>
        <dbReference type="SAM" id="Coils"/>
    </source>
</evidence>
<reference evidence="10" key="1">
    <citation type="submission" date="2015-11" db="EMBL/GenBank/DDBJ databases">
        <title>De novo transcriptome assembly of four potential Pierce s Disease insect vectors from Arizona vineyards.</title>
        <authorList>
            <person name="Tassone E.E."/>
        </authorList>
    </citation>
    <scope>NUCLEOTIDE SEQUENCE</scope>
</reference>
<dbReference type="PANTHER" id="PTHR46239">
    <property type="entry name" value="DNA REPAIR PROTEIN RAD51 HOMOLOG 3 RAD51C"/>
    <property type="match status" value="1"/>
</dbReference>
<dbReference type="InterPro" id="IPR052093">
    <property type="entry name" value="HR_Repair_Mediator"/>
</dbReference>
<evidence type="ECO:0000256" key="7">
    <source>
        <dbReference type="ARBA" id="ARBA00040674"/>
    </source>
</evidence>
<dbReference type="GO" id="GO:0005524">
    <property type="term" value="F:ATP binding"/>
    <property type="evidence" value="ECO:0007669"/>
    <property type="project" value="UniProtKB-KW"/>
</dbReference>
<evidence type="ECO:0000256" key="1">
    <source>
        <dbReference type="ARBA" id="ARBA00004123"/>
    </source>
</evidence>
<dbReference type="Pfam" id="PF08423">
    <property type="entry name" value="Rad51"/>
    <property type="match status" value="1"/>
</dbReference>
<dbReference type="PROSITE" id="PS50162">
    <property type="entry name" value="RECA_2"/>
    <property type="match status" value="1"/>
</dbReference>
<comment type="subcellular location">
    <subcellularLocation>
        <location evidence="1">Nucleus</location>
    </subcellularLocation>
</comment>
<dbReference type="GO" id="GO:0000400">
    <property type="term" value="F:four-way junction DNA binding"/>
    <property type="evidence" value="ECO:0007669"/>
    <property type="project" value="TreeGrafter"/>
</dbReference>
<keyword evidence="2" id="KW-0547">Nucleotide-binding</keyword>
<dbReference type="GO" id="GO:0033065">
    <property type="term" value="C:Rad51C-XRCC3 complex"/>
    <property type="evidence" value="ECO:0007669"/>
    <property type="project" value="TreeGrafter"/>
</dbReference>
<keyword evidence="4" id="KW-0067">ATP-binding</keyword>
<dbReference type="PANTHER" id="PTHR46239:SF1">
    <property type="entry name" value="DNA REPAIR PROTEIN RAD51 HOMOLOG 3"/>
    <property type="match status" value="1"/>
</dbReference>
<feature type="coiled-coil region" evidence="8">
    <location>
        <begin position="25"/>
        <end position="52"/>
    </location>
</feature>
<keyword evidence="3" id="KW-0227">DNA damage</keyword>
<evidence type="ECO:0000256" key="6">
    <source>
        <dbReference type="ARBA" id="ARBA00023242"/>
    </source>
</evidence>
<evidence type="ECO:0000256" key="5">
    <source>
        <dbReference type="ARBA" id="ARBA00023204"/>
    </source>
</evidence>
<gene>
    <name evidence="10" type="ORF">g.2738</name>
</gene>
<evidence type="ECO:0000256" key="4">
    <source>
        <dbReference type="ARBA" id="ARBA00022840"/>
    </source>
</evidence>